<evidence type="ECO:0000313" key="1">
    <source>
        <dbReference type="EMBL" id="QKF66999.1"/>
    </source>
</evidence>
<name>A0AAE7E431_9BACT</name>
<proteinExistence type="predicted"/>
<gene>
    <name evidence="1" type="ORF">AVENP_1445</name>
</gene>
<dbReference type="RefSeq" id="WP_128358567.1">
    <property type="nucleotide sequence ID" value="NZ_CP053840.1"/>
</dbReference>
<organism evidence="1 2">
    <name type="scientific">Arcobacter venerupis</name>
    <dbReference type="NCBI Taxonomy" id="1054033"/>
    <lineage>
        <taxon>Bacteria</taxon>
        <taxon>Pseudomonadati</taxon>
        <taxon>Campylobacterota</taxon>
        <taxon>Epsilonproteobacteria</taxon>
        <taxon>Campylobacterales</taxon>
        <taxon>Arcobacteraceae</taxon>
        <taxon>Arcobacter</taxon>
    </lineage>
</organism>
<accession>A0AAE7E431</accession>
<dbReference type="KEGG" id="avp:AVENP_1445"/>
<protein>
    <submittedName>
        <fullName evidence="1">Uncharacterized protein</fullName>
    </submittedName>
</protein>
<dbReference type="EMBL" id="CP053840">
    <property type="protein sequence ID" value="QKF66999.1"/>
    <property type="molecule type" value="Genomic_DNA"/>
</dbReference>
<evidence type="ECO:0000313" key="2">
    <source>
        <dbReference type="Proteomes" id="UP000503482"/>
    </source>
</evidence>
<reference evidence="1 2" key="1">
    <citation type="submission" date="2020-05" db="EMBL/GenBank/DDBJ databases">
        <title>Complete genome sequencing of Campylobacter and Arcobacter type strains.</title>
        <authorList>
            <person name="Miller W.G."/>
            <person name="Yee E."/>
        </authorList>
    </citation>
    <scope>NUCLEOTIDE SEQUENCE [LARGE SCALE GENOMIC DNA]</scope>
    <source>
        <strain evidence="1 2">LMG 26156</strain>
    </source>
</reference>
<sequence>MNIEKLKDIETEFFEVYPKGFEDEKLLPMIKKFNPEKLEFYAKDAFLKQNFSNPHFITEAYFKTIQKSVMVSLFDKAKLRDIIKALSSYEKDMLSIELYELLYGNKKNGFEGLVEFLAQFGMAKWTLVTLVPYCINRQKEFFIKPTTTKNIIKYLEIPNLIYKSKPSYEFYKEYSKELNFIKLKVNKSLGFDNAAFTGFLRMGMEICSE</sequence>
<dbReference type="Proteomes" id="UP000503482">
    <property type="component" value="Chromosome"/>
</dbReference>
<dbReference type="AlphaFoldDB" id="A0AAE7E431"/>
<keyword evidence="2" id="KW-1185">Reference proteome</keyword>